<dbReference type="AlphaFoldDB" id="A0A6B0U1U8"/>
<feature type="chain" id="PRO_5025341771" evidence="1">
    <location>
        <begin position="27"/>
        <end position="70"/>
    </location>
</feature>
<sequence>MAIPFSLLRFFFFFLHCELLSLRCETAPLVTRHFARNLRATHFFFTSLCKCRQEFAVQSLSQLLTKVCYQ</sequence>
<protein>
    <submittedName>
        <fullName evidence="2">Putative secreted protein</fullName>
    </submittedName>
</protein>
<reference evidence="2" key="1">
    <citation type="submission" date="2019-12" db="EMBL/GenBank/DDBJ databases">
        <title>An insight into the sialome of adult female Ixodes ricinus ticks feeding for 6 days.</title>
        <authorList>
            <person name="Perner J."/>
            <person name="Ribeiro J.M.C."/>
        </authorList>
    </citation>
    <scope>NUCLEOTIDE SEQUENCE</scope>
    <source>
        <strain evidence="2">Semi-engorged</strain>
        <tissue evidence="2">Salivary glands</tissue>
    </source>
</reference>
<name>A0A6B0U1U8_IXORI</name>
<proteinExistence type="predicted"/>
<dbReference type="EMBL" id="GIFC01000627">
    <property type="protein sequence ID" value="MXU82710.1"/>
    <property type="molecule type" value="Transcribed_RNA"/>
</dbReference>
<feature type="signal peptide" evidence="1">
    <location>
        <begin position="1"/>
        <end position="26"/>
    </location>
</feature>
<organism evidence="2">
    <name type="scientific">Ixodes ricinus</name>
    <name type="common">Common tick</name>
    <name type="synonym">Acarus ricinus</name>
    <dbReference type="NCBI Taxonomy" id="34613"/>
    <lineage>
        <taxon>Eukaryota</taxon>
        <taxon>Metazoa</taxon>
        <taxon>Ecdysozoa</taxon>
        <taxon>Arthropoda</taxon>
        <taxon>Chelicerata</taxon>
        <taxon>Arachnida</taxon>
        <taxon>Acari</taxon>
        <taxon>Parasitiformes</taxon>
        <taxon>Ixodida</taxon>
        <taxon>Ixodoidea</taxon>
        <taxon>Ixodidae</taxon>
        <taxon>Ixodinae</taxon>
        <taxon>Ixodes</taxon>
    </lineage>
</organism>
<accession>A0A6B0U1U8</accession>
<evidence type="ECO:0000313" key="2">
    <source>
        <dbReference type="EMBL" id="MXU82710.1"/>
    </source>
</evidence>
<keyword evidence="1" id="KW-0732">Signal</keyword>
<evidence type="ECO:0000256" key="1">
    <source>
        <dbReference type="SAM" id="SignalP"/>
    </source>
</evidence>